<dbReference type="AlphaFoldDB" id="A0AAV0T3J6"/>
<gene>
    <name evidence="1" type="ORF">PDE001_LOCUS928</name>
</gene>
<name>A0AAV0T3J6_9STRA</name>
<evidence type="ECO:0008006" key="3">
    <source>
        <dbReference type="Google" id="ProtNLM"/>
    </source>
</evidence>
<reference evidence="1" key="1">
    <citation type="submission" date="2022-12" db="EMBL/GenBank/DDBJ databases">
        <authorList>
            <person name="Webb A."/>
        </authorList>
    </citation>
    <scope>NUCLEOTIDE SEQUENCE</scope>
    <source>
        <strain evidence="1">Pd1</strain>
    </source>
</reference>
<evidence type="ECO:0000313" key="2">
    <source>
        <dbReference type="Proteomes" id="UP001162029"/>
    </source>
</evidence>
<evidence type="ECO:0000313" key="1">
    <source>
        <dbReference type="EMBL" id="CAI5713239.1"/>
    </source>
</evidence>
<dbReference type="EMBL" id="CANTFM010000143">
    <property type="protein sequence ID" value="CAI5713239.1"/>
    <property type="molecule type" value="Genomic_DNA"/>
</dbReference>
<dbReference type="Proteomes" id="UP001162029">
    <property type="component" value="Unassembled WGS sequence"/>
</dbReference>
<accession>A0AAV0T3J6</accession>
<comment type="caution">
    <text evidence="1">The sequence shown here is derived from an EMBL/GenBank/DDBJ whole genome shotgun (WGS) entry which is preliminary data.</text>
</comment>
<sequence>MLAMSPEHLREKQAQSNLDVFSFQNVVLEWNLFKKMKEWQGKNVDEYKVGSMTSKLKGSNDETEENDAQFETLRSQVSIEEYATIYIFQVIEFARRCFNMAARLAEEAVKKYKLKRQGKHDNADKDVDKETNTFGKELDDLQNKIIECNEECGLLLFNVLQEFSLMKEANLALFPHEMYSRLINDTLAYFRRGWAICESKEDAHEAHFRLQYMIGKTLRKRRWCELRQHERSDPEALSTANEIADSFSKAESARGEGDENILLFMPFMLFRRCELSSQSAIRHQCRRCAWFVVIFTKRRKKQTVEKVMMMIVSTLFLPKKSMHRTVLRKITMEYALARKLLRSVTLNVPALPRRMTF</sequence>
<proteinExistence type="predicted"/>
<protein>
    <recommendedName>
        <fullName evidence="3">14-3-3 domain-containing protein</fullName>
    </recommendedName>
</protein>
<organism evidence="1 2">
    <name type="scientific">Peronospora destructor</name>
    <dbReference type="NCBI Taxonomy" id="86335"/>
    <lineage>
        <taxon>Eukaryota</taxon>
        <taxon>Sar</taxon>
        <taxon>Stramenopiles</taxon>
        <taxon>Oomycota</taxon>
        <taxon>Peronosporomycetes</taxon>
        <taxon>Peronosporales</taxon>
        <taxon>Peronosporaceae</taxon>
        <taxon>Peronospora</taxon>
    </lineage>
</organism>
<keyword evidence="2" id="KW-1185">Reference proteome</keyword>